<dbReference type="RefSeq" id="WP_204033593.1">
    <property type="nucleotide sequence ID" value="NZ_BOPC01000015.1"/>
</dbReference>
<reference evidence="2 3" key="1">
    <citation type="submission" date="2021-01" db="EMBL/GenBank/DDBJ databases">
        <title>Whole genome shotgun sequence of Verrucosispora qiuiae NBRC 106684.</title>
        <authorList>
            <person name="Komaki H."/>
            <person name="Tamura T."/>
        </authorList>
    </citation>
    <scope>NUCLEOTIDE SEQUENCE [LARGE SCALE GENOMIC DNA]</scope>
    <source>
        <strain evidence="2 3">NBRC 106684</strain>
    </source>
</reference>
<proteinExistence type="predicted"/>
<keyword evidence="3" id="KW-1185">Reference proteome</keyword>
<gene>
    <name evidence="2" type="ORF">Vqi01_12660</name>
</gene>
<evidence type="ECO:0000256" key="1">
    <source>
        <dbReference type="SAM" id="SignalP"/>
    </source>
</evidence>
<feature type="chain" id="PRO_5045945059" evidence="1">
    <location>
        <begin position="29"/>
        <end position="207"/>
    </location>
</feature>
<organism evidence="2 3">
    <name type="scientific">Micromonospora qiuiae</name>
    <dbReference type="NCBI Taxonomy" id="502268"/>
    <lineage>
        <taxon>Bacteria</taxon>
        <taxon>Bacillati</taxon>
        <taxon>Actinomycetota</taxon>
        <taxon>Actinomycetes</taxon>
        <taxon>Micromonosporales</taxon>
        <taxon>Micromonosporaceae</taxon>
        <taxon>Micromonospora</taxon>
    </lineage>
</organism>
<protein>
    <submittedName>
        <fullName evidence="2">Uncharacterized protein</fullName>
    </submittedName>
</protein>
<evidence type="ECO:0000313" key="3">
    <source>
        <dbReference type="Proteomes" id="UP000653076"/>
    </source>
</evidence>
<name>A0ABQ4J7F1_9ACTN</name>
<comment type="caution">
    <text evidence="2">The sequence shown here is derived from an EMBL/GenBank/DDBJ whole genome shotgun (WGS) entry which is preliminary data.</text>
</comment>
<sequence length="207" mass="21885">MGIARRILLAMALAVTATLLVPATSASAAGQPVTICFRVGEFNGMPIFDCHTIVLPDFKPKPIGPDGCLSCPPVFDLWDQIHPKERVAYLDQLGRGLSLLGEAAQCGDPGKAAALRKLATESFLSSAKLLNGSAVKLAQVGWADLKNGKFYADPTPQPSLEASGQHLVAGLGLMQKSLLDVHPETSIKEAMARFDLAYKELGALFAG</sequence>
<evidence type="ECO:0000313" key="2">
    <source>
        <dbReference type="EMBL" id="GIJ26104.1"/>
    </source>
</evidence>
<keyword evidence="1" id="KW-0732">Signal</keyword>
<accession>A0ABQ4J7F1</accession>
<dbReference type="EMBL" id="BOPC01000015">
    <property type="protein sequence ID" value="GIJ26104.1"/>
    <property type="molecule type" value="Genomic_DNA"/>
</dbReference>
<feature type="signal peptide" evidence="1">
    <location>
        <begin position="1"/>
        <end position="28"/>
    </location>
</feature>
<dbReference type="Proteomes" id="UP000653076">
    <property type="component" value="Unassembled WGS sequence"/>
</dbReference>